<organism evidence="2 3">
    <name type="scientific">Streptomyces spectabilis</name>
    <dbReference type="NCBI Taxonomy" id="68270"/>
    <lineage>
        <taxon>Bacteria</taxon>
        <taxon>Bacillati</taxon>
        <taxon>Actinomycetota</taxon>
        <taxon>Actinomycetes</taxon>
        <taxon>Kitasatosporales</taxon>
        <taxon>Streptomycetaceae</taxon>
        <taxon>Streptomyces</taxon>
    </lineage>
</organism>
<dbReference type="PANTHER" id="PTHR38436">
    <property type="entry name" value="POLYKETIDE CYCLASE SNOAL-LIKE DOMAIN"/>
    <property type="match status" value="1"/>
</dbReference>
<dbReference type="Gene3D" id="3.10.450.50">
    <property type="match status" value="1"/>
</dbReference>
<evidence type="ECO:0000313" key="2">
    <source>
        <dbReference type="EMBL" id="QDQ10036.1"/>
    </source>
</evidence>
<dbReference type="Pfam" id="PF07366">
    <property type="entry name" value="SnoaL"/>
    <property type="match status" value="1"/>
</dbReference>
<dbReference type="Proteomes" id="UP000316806">
    <property type="component" value="Chromosome"/>
</dbReference>
<reference evidence="2 3" key="1">
    <citation type="journal article" date="2019" name="J. Ind. Microbiol. Biotechnol.">
        <title>The complete genomic sequence of Streptomyces spectabilis NRRL-2792 and identification of secondary metabolite biosynthetic gene clusters.</title>
        <authorList>
            <person name="Sinha A."/>
            <person name="Phillips-Salemka S."/>
            <person name="Niraula T.A."/>
            <person name="Short K.A."/>
            <person name="Niraula N.P."/>
        </authorList>
    </citation>
    <scope>NUCLEOTIDE SEQUENCE [LARGE SCALE GENOMIC DNA]</scope>
    <source>
        <strain evidence="2 3">NRRL 2792</strain>
    </source>
</reference>
<protein>
    <submittedName>
        <fullName evidence="2">Ester cyclase</fullName>
    </submittedName>
</protein>
<accession>A0A516R302</accession>
<gene>
    <name evidence="2" type="ORF">FH965_05250</name>
</gene>
<dbReference type="InterPro" id="IPR009959">
    <property type="entry name" value="Cyclase_SnoaL-like"/>
</dbReference>
<proteinExistence type="predicted"/>
<name>A0A516R302_STRST</name>
<dbReference type="InterPro" id="IPR032710">
    <property type="entry name" value="NTF2-like_dom_sf"/>
</dbReference>
<dbReference type="RefSeq" id="WP_144001644.1">
    <property type="nucleotide sequence ID" value="NZ_CP040916.1"/>
</dbReference>
<feature type="region of interest" description="Disordered" evidence="1">
    <location>
        <begin position="1"/>
        <end position="30"/>
    </location>
</feature>
<dbReference type="GO" id="GO:0030638">
    <property type="term" value="P:polyketide metabolic process"/>
    <property type="evidence" value="ECO:0007669"/>
    <property type="project" value="InterPro"/>
</dbReference>
<dbReference type="PANTHER" id="PTHR38436:SF1">
    <property type="entry name" value="ESTER CYCLASE"/>
    <property type="match status" value="1"/>
</dbReference>
<dbReference type="AlphaFoldDB" id="A0A516R302"/>
<evidence type="ECO:0000313" key="3">
    <source>
        <dbReference type="Proteomes" id="UP000316806"/>
    </source>
</evidence>
<dbReference type="EMBL" id="CP040916">
    <property type="protein sequence ID" value="QDQ10036.1"/>
    <property type="molecule type" value="Genomic_DNA"/>
</dbReference>
<sequence length="161" mass="17079">MTRPPADPAARVPSLVGPRTPLPHTPEERRNLETVLALRRAGVAGRGAFLAPGCRVHRHGMAHLAARGGFAHGTGYTADSLADRTDRMEDIVAKGDRVWAVWTVQGTHTGPLFGVGATGRRVAVLELGVWRLVDGKVAEAWFFADDYGLAEALGLLGADPG</sequence>
<dbReference type="SUPFAM" id="SSF54427">
    <property type="entry name" value="NTF2-like"/>
    <property type="match status" value="1"/>
</dbReference>
<evidence type="ECO:0000256" key="1">
    <source>
        <dbReference type="SAM" id="MobiDB-lite"/>
    </source>
</evidence>